<organism evidence="7 8">
    <name type="scientific">Arabidopsis suecica</name>
    <name type="common">Swedish thale-cress</name>
    <name type="synonym">Cardaminopsis suecica</name>
    <dbReference type="NCBI Taxonomy" id="45249"/>
    <lineage>
        <taxon>Eukaryota</taxon>
        <taxon>Viridiplantae</taxon>
        <taxon>Streptophyta</taxon>
        <taxon>Embryophyta</taxon>
        <taxon>Tracheophyta</taxon>
        <taxon>Spermatophyta</taxon>
        <taxon>Magnoliopsida</taxon>
        <taxon>eudicotyledons</taxon>
        <taxon>Gunneridae</taxon>
        <taxon>Pentapetalae</taxon>
        <taxon>rosids</taxon>
        <taxon>malvids</taxon>
        <taxon>Brassicales</taxon>
        <taxon>Brassicaceae</taxon>
        <taxon>Camelineae</taxon>
        <taxon>Arabidopsis</taxon>
    </lineage>
</organism>
<accession>A0A8T2CDX9</accession>
<evidence type="ECO:0000256" key="4">
    <source>
        <dbReference type="ARBA" id="ARBA00022833"/>
    </source>
</evidence>
<keyword evidence="2" id="KW-0677">Repeat</keyword>
<keyword evidence="7" id="KW-0808">Transferase</keyword>
<dbReference type="GO" id="GO:0003676">
    <property type="term" value="F:nucleic acid binding"/>
    <property type="evidence" value="ECO:0007669"/>
    <property type="project" value="InterPro"/>
</dbReference>
<evidence type="ECO:0000256" key="1">
    <source>
        <dbReference type="ARBA" id="ARBA00022723"/>
    </source>
</evidence>
<protein>
    <submittedName>
        <fullName evidence="7">Protein kinase C-like phorbol ester/diacylglycerol-binding domain</fullName>
    </submittedName>
</protein>
<dbReference type="InterPro" id="IPR002219">
    <property type="entry name" value="PKC_DAG/PE"/>
</dbReference>
<dbReference type="EMBL" id="JAEFBJ010000006">
    <property type="protein sequence ID" value="KAG7597595.1"/>
    <property type="molecule type" value="Genomic_DNA"/>
</dbReference>
<dbReference type="InterPro" id="IPR053192">
    <property type="entry name" value="Vacuole_Formation_Reg"/>
</dbReference>
<dbReference type="InterPro" id="IPR004146">
    <property type="entry name" value="DC1"/>
</dbReference>
<dbReference type="InterPro" id="IPR001965">
    <property type="entry name" value="Znf_PHD"/>
</dbReference>
<dbReference type="CDD" id="cd06222">
    <property type="entry name" value="RNase_H_like"/>
    <property type="match status" value="1"/>
</dbReference>
<keyword evidence="3" id="KW-0863">Zinc-finger</keyword>
<dbReference type="AlphaFoldDB" id="A0A8T2CDX9"/>
<evidence type="ECO:0000259" key="6">
    <source>
        <dbReference type="PROSITE" id="PS50879"/>
    </source>
</evidence>
<keyword evidence="1" id="KW-0479">Metal-binding</keyword>
<evidence type="ECO:0000313" key="8">
    <source>
        <dbReference type="Proteomes" id="UP000694251"/>
    </source>
</evidence>
<keyword evidence="7" id="KW-0418">Kinase</keyword>
<reference evidence="7 8" key="1">
    <citation type="submission" date="2020-12" db="EMBL/GenBank/DDBJ databases">
        <title>Concerted genomic and epigenomic changes stabilize Arabidopsis allopolyploids.</title>
        <authorList>
            <person name="Chen Z."/>
        </authorList>
    </citation>
    <scope>NUCLEOTIDE SEQUENCE [LARGE SCALE GENOMIC DNA]</scope>
    <source>
        <strain evidence="7">As9502</strain>
        <tissue evidence="7">Leaf</tissue>
    </source>
</reference>
<dbReference type="Pfam" id="PF13966">
    <property type="entry name" value="zf-RVT"/>
    <property type="match status" value="1"/>
</dbReference>
<evidence type="ECO:0000256" key="3">
    <source>
        <dbReference type="ARBA" id="ARBA00022771"/>
    </source>
</evidence>
<evidence type="ECO:0000256" key="2">
    <source>
        <dbReference type="ARBA" id="ARBA00022737"/>
    </source>
</evidence>
<dbReference type="GO" id="GO:0016301">
    <property type="term" value="F:kinase activity"/>
    <property type="evidence" value="ECO:0007669"/>
    <property type="project" value="UniProtKB-KW"/>
</dbReference>
<dbReference type="Proteomes" id="UP000694251">
    <property type="component" value="Chromosome 6"/>
</dbReference>
<dbReference type="SMART" id="SM00249">
    <property type="entry name" value="PHD"/>
    <property type="match status" value="4"/>
</dbReference>
<feature type="domain" description="Phorbol-ester/DAG-type" evidence="5">
    <location>
        <begin position="106"/>
        <end position="156"/>
    </location>
</feature>
<gene>
    <name evidence="7" type="ORF">ISN44_As06g019390</name>
</gene>
<dbReference type="PANTHER" id="PTHR32410">
    <property type="entry name" value="CYSTEINE/HISTIDINE-RICH C1 DOMAIN FAMILY PROTEIN"/>
    <property type="match status" value="1"/>
</dbReference>
<dbReference type="InterPro" id="IPR026960">
    <property type="entry name" value="RVT-Znf"/>
</dbReference>
<dbReference type="PANTHER" id="PTHR32410:SF167">
    <property type="entry name" value="CYSTEINE_HISTIDINE-RICH C1 DOMAIN FAMILY PROTEIN"/>
    <property type="match status" value="1"/>
</dbReference>
<comment type="caution">
    <text evidence="7">The sequence shown here is derived from an EMBL/GenBank/DDBJ whole genome shotgun (WGS) entry which is preliminary data.</text>
</comment>
<dbReference type="GO" id="GO:0004523">
    <property type="term" value="F:RNA-DNA hybrid ribonuclease activity"/>
    <property type="evidence" value="ECO:0007669"/>
    <property type="project" value="InterPro"/>
</dbReference>
<dbReference type="InterPro" id="IPR002156">
    <property type="entry name" value="RNaseH_domain"/>
</dbReference>
<name>A0A8T2CDX9_ARASU</name>
<dbReference type="PROSITE" id="PS50081">
    <property type="entry name" value="ZF_DAG_PE_2"/>
    <property type="match status" value="1"/>
</dbReference>
<dbReference type="OrthoDB" id="1938625at2759"/>
<sequence length="1158" mass="132292">MPGLKCDGCNLGEDSYSDGYRCFRSGLFFHKQCSNSDIEIHNLYHPQHSLHIKVLAEYEDVHDKCKLCRGNLPKIYYYCSTCDFAIDLVCARKEVIITIQSLETHEHRLSLIPKMVMFTCSLCGLLDDRFPYACTLCNMSFHKDCAESTPEINYSCHPCHILKRFTRVPSYTDGKCCLCGNTPHNVFYHCSICNFSVDVDCAKNPPPFTLVQPNKAHKHSLTLMPQRNFVCNVCGLDDDPNPYICIPCNFMIHRNCIDIPRVIKISRHDHRIYYNDCLEAGDRNCGVCHKEINWTRGAYSCLKCPNFAYHVRCATRSGIWDRIELEGIPENTLEVRSYKVIKEGVIEHFSHKDHTLKLKEESDNDECISCKACTYPIFSSPFYSCMECENFMLHQKCAYLPPQKVDSLYKISTTLDTEPWTTGHFKVCSACQNVYNGFTYGSDDMSVFLDVRCGSISEPFVHESHPLHSLYINYSKGNMVCNACGDKSTMVLSCEECEFVLDIKCSILPKIVKHKNDKDHLLSLCYGENTSERYWCEVCEEELDPKKWFYSCDHCVITFHIKCALGDFTWMETSGDDESSSMIVFRNNLIIKITGLPASILNKLDKVSRNFLWGSSTEERKLHLVSWKIVCRPKGEGGLGIRTACEMNKALLGKLGWRLLHDTSSLWAKVLRSKYKVRDLKDQSWTIVKSNWSSTWRSVGVGLREVIYAGHSWVVGDGHTVKFWSDKWLSDKPLLAAVTSSLPVEYESLTARELWKHGLGWDLQKITPFISETKRLELAAFVLDTVIGAKDRVSWGKTEDGNFTVKSAYELLTHDETPGQRMDKFYGRIWKVNAPERVRVFLWLVGQQVIMTNQERYRRHIGETDICQVCKGGVENILHVLRDCPAMTGIWSRIVAPSKRQVFFSMSLFEWLYGNLCGQGGEEGETWPTMFVMAIWWSWKWRCGNVFGDCRLWKDRVKFIKDLTKEVLAARSTRGEAGQNMTRAERLIRWEVPSVGWFKLNTDGASWGNPGLAAAGGVIRDGNGEWCGGFSLNIGRCSAPLAELWGVYYGLYIAWERGITRLELEVDSKMVVGYLTTGIGDSHPLSFLIRLCYGFLQKDWQVRISHVHREANRLADELANYAFSLSLGFHVLNSAPPSSELIRREDVSGFSRARQVPM</sequence>
<keyword evidence="8" id="KW-1185">Reference proteome</keyword>
<proteinExistence type="predicted"/>
<dbReference type="Pfam" id="PF13456">
    <property type="entry name" value="RVT_3"/>
    <property type="match status" value="1"/>
</dbReference>
<dbReference type="InterPro" id="IPR044730">
    <property type="entry name" value="RNase_H-like_dom_plant"/>
</dbReference>
<feature type="domain" description="RNase H type-1" evidence="6">
    <location>
        <begin position="994"/>
        <end position="1124"/>
    </location>
</feature>
<dbReference type="GO" id="GO:0008270">
    <property type="term" value="F:zinc ion binding"/>
    <property type="evidence" value="ECO:0007669"/>
    <property type="project" value="UniProtKB-KW"/>
</dbReference>
<keyword evidence="4" id="KW-0862">Zinc</keyword>
<dbReference type="PROSITE" id="PS50879">
    <property type="entry name" value="RNASE_H_1"/>
    <property type="match status" value="1"/>
</dbReference>
<dbReference type="Pfam" id="PF03107">
    <property type="entry name" value="C1_2"/>
    <property type="match status" value="8"/>
</dbReference>
<evidence type="ECO:0000259" key="5">
    <source>
        <dbReference type="PROSITE" id="PS50081"/>
    </source>
</evidence>
<evidence type="ECO:0000313" key="7">
    <source>
        <dbReference type="EMBL" id="KAG7597595.1"/>
    </source>
</evidence>
<dbReference type="SMART" id="SM00109">
    <property type="entry name" value="C1"/>
    <property type="match status" value="4"/>
</dbReference>